<dbReference type="PANTHER" id="PTHR43142">
    <property type="entry name" value="CARBOXYLIC ESTER HYDROLASE"/>
    <property type="match status" value="1"/>
</dbReference>
<dbReference type="GO" id="GO:0052689">
    <property type="term" value="F:carboxylic ester hydrolase activity"/>
    <property type="evidence" value="ECO:0007669"/>
    <property type="project" value="UniProtKB-KW"/>
</dbReference>
<dbReference type="InterPro" id="IPR002018">
    <property type="entry name" value="CarbesteraseB"/>
</dbReference>
<dbReference type="Gene3D" id="3.40.50.1820">
    <property type="entry name" value="alpha/beta hydrolase"/>
    <property type="match status" value="1"/>
</dbReference>
<evidence type="ECO:0000256" key="1">
    <source>
        <dbReference type="ARBA" id="ARBA00005964"/>
    </source>
</evidence>
<name>A0A7R8VVX4_TIMDO</name>
<evidence type="ECO:0000256" key="3">
    <source>
        <dbReference type="ARBA" id="ARBA00022801"/>
    </source>
</evidence>
<evidence type="ECO:0000256" key="4">
    <source>
        <dbReference type="ARBA" id="ARBA00023180"/>
    </source>
</evidence>
<protein>
    <recommendedName>
        <fullName evidence="5">Carboxylesterase type B domain-containing protein</fullName>
    </recommendedName>
</protein>
<evidence type="ECO:0000256" key="2">
    <source>
        <dbReference type="ARBA" id="ARBA00022487"/>
    </source>
</evidence>
<dbReference type="PROSITE" id="PS00941">
    <property type="entry name" value="CARBOXYLESTERASE_B_2"/>
    <property type="match status" value="1"/>
</dbReference>
<accession>A0A7R8VVX4</accession>
<dbReference type="InterPro" id="IPR029058">
    <property type="entry name" value="AB_hydrolase_fold"/>
</dbReference>
<organism evidence="6">
    <name type="scientific">Timema douglasi</name>
    <name type="common">Walking stick</name>
    <dbReference type="NCBI Taxonomy" id="61478"/>
    <lineage>
        <taxon>Eukaryota</taxon>
        <taxon>Metazoa</taxon>
        <taxon>Ecdysozoa</taxon>
        <taxon>Arthropoda</taxon>
        <taxon>Hexapoda</taxon>
        <taxon>Insecta</taxon>
        <taxon>Pterygota</taxon>
        <taxon>Neoptera</taxon>
        <taxon>Polyneoptera</taxon>
        <taxon>Phasmatodea</taxon>
        <taxon>Timematodea</taxon>
        <taxon>Timematoidea</taxon>
        <taxon>Timematidae</taxon>
        <taxon>Timema</taxon>
    </lineage>
</organism>
<keyword evidence="2" id="KW-0719">Serine esterase</keyword>
<reference evidence="6" key="1">
    <citation type="submission" date="2020-11" db="EMBL/GenBank/DDBJ databases">
        <authorList>
            <person name="Tran Van P."/>
        </authorList>
    </citation>
    <scope>NUCLEOTIDE SEQUENCE</scope>
</reference>
<dbReference type="SUPFAM" id="SSF53474">
    <property type="entry name" value="alpha/beta-Hydrolases"/>
    <property type="match status" value="1"/>
</dbReference>
<keyword evidence="4" id="KW-0325">Glycoprotein</keyword>
<sequence>MGDGPEDCLYLNVWTPETSEVTSYNLLAARGQTSEVTSYYLLAARGQTSEVTSYYLLAASGQTSEVTSYNLLAARGQTSEVTSYNLLAARGQTSEVTSYNLLTASGQTSEVTSYNLLAASGEAIRSFYWKMMFHTEGQVAQGVRLAIDCGDREVEALNLLPVDGINPGLPVMVWIHGGAFSIGNGNPRLGSPYFFVDQKVIVVMINYRLGTLDCFWETTEEKKGKENDDKKG</sequence>
<dbReference type="AlphaFoldDB" id="A0A7R8VVX4"/>
<gene>
    <name evidence="6" type="ORF">TDIB3V08_LOCUS11906</name>
</gene>
<dbReference type="EMBL" id="OA576643">
    <property type="protein sequence ID" value="CAD7205756.1"/>
    <property type="molecule type" value="Genomic_DNA"/>
</dbReference>
<comment type="similarity">
    <text evidence="1">Belongs to the type-B carboxylesterase/lipase family.</text>
</comment>
<proteinExistence type="inferred from homology"/>
<evidence type="ECO:0000313" key="6">
    <source>
        <dbReference type="EMBL" id="CAD7205756.1"/>
    </source>
</evidence>
<dbReference type="PANTHER" id="PTHR43142:SF1">
    <property type="entry name" value="CARBOXYLIC ESTER HYDROLASE"/>
    <property type="match status" value="1"/>
</dbReference>
<dbReference type="Pfam" id="PF00135">
    <property type="entry name" value="COesterase"/>
    <property type="match status" value="1"/>
</dbReference>
<keyword evidence="3" id="KW-0378">Hydrolase</keyword>
<feature type="domain" description="Carboxylesterase type B" evidence="5">
    <location>
        <begin position="167"/>
        <end position="220"/>
    </location>
</feature>
<dbReference type="InterPro" id="IPR019819">
    <property type="entry name" value="Carboxylesterase_B_CS"/>
</dbReference>
<evidence type="ECO:0000259" key="5">
    <source>
        <dbReference type="Pfam" id="PF00135"/>
    </source>
</evidence>